<dbReference type="Gramene" id="Jr13_20290_p1">
    <property type="protein sequence ID" value="cds.Jr13_20290_p1"/>
    <property type="gene ID" value="Jr13_20290"/>
</dbReference>
<sequence>MTLHNFPREVACRAFPLTLKGSARVWVGSLAPRSIDSFGELTRLFLTQFMASSRRRCPSAYLLTIKQGEDESLKIYLSRLNKECMIIEDQDEKITLVALLGGVWLRSQFMAELARRTPATLREFMDQVNNFINVEDTLRALTEPTRKELEQAENK</sequence>
<dbReference type="GeneID" id="108988479"/>
<dbReference type="OrthoDB" id="1737504at2759"/>
<dbReference type="Proteomes" id="UP000235220">
    <property type="component" value="Chromosome 13"/>
</dbReference>
<dbReference type="RefSeq" id="XP_018817295.1">
    <property type="nucleotide sequence ID" value="XM_018961750.2"/>
</dbReference>
<dbReference type="Pfam" id="PF03732">
    <property type="entry name" value="Retrotrans_gag"/>
    <property type="match status" value="1"/>
</dbReference>
<organism evidence="1 2">
    <name type="scientific">Juglans regia</name>
    <name type="common">English walnut</name>
    <dbReference type="NCBI Taxonomy" id="51240"/>
    <lineage>
        <taxon>Eukaryota</taxon>
        <taxon>Viridiplantae</taxon>
        <taxon>Streptophyta</taxon>
        <taxon>Embryophyta</taxon>
        <taxon>Tracheophyta</taxon>
        <taxon>Spermatophyta</taxon>
        <taxon>Magnoliopsida</taxon>
        <taxon>eudicotyledons</taxon>
        <taxon>Gunneridae</taxon>
        <taxon>Pentapetalae</taxon>
        <taxon>rosids</taxon>
        <taxon>fabids</taxon>
        <taxon>Fagales</taxon>
        <taxon>Juglandaceae</taxon>
        <taxon>Juglans</taxon>
    </lineage>
</organism>
<evidence type="ECO:0000313" key="1">
    <source>
        <dbReference type="Proteomes" id="UP000235220"/>
    </source>
</evidence>
<gene>
    <name evidence="2" type="primary">LOC108988479</name>
</gene>
<protein>
    <submittedName>
        <fullName evidence="2">Uncharacterized protein LOC108988479</fullName>
    </submittedName>
</protein>
<dbReference type="InterPro" id="IPR005162">
    <property type="entry name" value="Retrotrans_gag_dom"/>
</dbReference>
<reference evidence="2" key="1">
    <citation type="submission" date="2025-08" db="UniProtKB">
        <authorList>
            <consortium name="RefSeq"/>
        </authorList>
    </citation>
    <scope>IDENTIFICATION</scope>
    <source>
        <tissue evidence="2">Leaves</tissue>
    </source>
</reference>
<name>A0A2I4ED21_JUGRE</name>
<dbReference type="AlphaFoldDB" id="A0A2I4ED21"/>
<dbReference type="PANTHER" id="PTHR33223">
    <property type="entry name" value="CCHC-TYPE DOMAIN-CONTAINING PROTEIN"/>
    <property type="match status" value="1"/>
</dbReference>
<proteinExistence type="predicted"/>
<dbReference type="KEGG" id="jre:108988479"/>
<dbReference type="PANTHER" id="PTHR33223:SF10">
    <property type="entry name" value="AMINOTRANSFERASE-LIKE PLANT MOBILE DOMAIN-CONTAINING PROTEIN"/>
    <property type="match status" value="1"/>
</dbReference>
<keyword evidence="1" id="KW-1185">Reference proteome</keyword>
<accession>A0A2I4ED21</accession>
<evidence type="ECO:0000313" key="2">
    <source>
        <dbReference type="RefSeq" id="XP_018817295.1"/>
    </source>
</evidence>
<dbReference type="STRING" id="51240.A0A2I4ED21"/>